<evidence type="ECO:0000313" key="2">
    <source>
        <dbReference type="Proteomes" id="UP001057452"/>
    </source>
</evidence>
<sequence length="124" mass="13620">TCINMRGNPLSCEISKLGPPMVLHGSKKGSSWARVTRGESEPQRSSHENGVIGIFIELWCLMALSLNLQPLGLLKGAEALRAFLYEDFPFSNFALILRSLSPPQLAGPGQETPYLMKQWGAVLH</sequence>
<keyword evidence="2" id="KW-1185">Reference proteome</keyword>
<accession>A0ACB9W3Q3</accession>
<gene>
    <name evidence="1" type="ORF">KUCAC02_027492</name>
</gene>
<comment type="caution">
    <text evidence="1">The sequence shown here is derived from an EMBL/GenBank/DDBJ whole genome shotgun (WGS) entry which is preliminary data.</text>
</comment>
<protein>
    <submittedName>
        <fullName evidence="1">Uncharacterized protein</fullName>
    </submittedName>
</protein>
<feature type="non-terminal residue" evidence="1">
    <location>
        <position position="124"/>
    </location>
</feature>
<dbReference type="EMBL" id="CM043803">
    <property type="protein sequence ID" value="KAI4807701.1"/>
    <property type="molecule type" value="Genomic_DNA"/>
</dbReference>
<proteinExistence type="predicted"/>
<organism evidence="1 2">
    <name type="scientific">Chaenocephalus aceratus</name>
    <name type="common">Blackfin icefish</name>
    <name type="synonym">Chaenichthys aceratus</name>
    <dbReference type="NCBI Taxonomy" id="36190"/>
    <lineage>
        <taxon>Eukaryota</taxon>
        <taxon>Metazoa</taxon>
        <taxon>Chordata</taxon>
        <taxon>Craniata</taxon>
        <taxon>Vertebrata</taxon>
        <taxon>Euteleostomi</taxon>
        <taxon>Actinopterygii</taxon>
        <taxon>Neopterygii</taxon>
        <taxon>Teleostei</taxon>
        <taxon>Neoteleostei</taxon>
        <taxon>Acanthomorphata</taxon>
        <taxon>Eupercaria</taxon>
        <taxon>Perciformes</taxon>
        <taxon>Notothenioidei</taxon>
        <taxon>Channichthyidae</taxon>
        <taxon>Chaenocephalus</taxon>
    </lineage>
</organism>
<feature type="non-terminal residue" evidence="1">
    <location>
        <position position="1"/>
    </location>
</feature>
<name>A0ACB9W3Q3_CHAAC</name>
<reference evidence="1" key="1">
    <citation type="submission" date="2022-05" db="EMBL/GenBank/DDBJ databases">
        <title>Chromosome-level genome of Chaenocephalus aceratus.</title>
        <authorList>
            <person name="Park H."/>
        </authorList>
    </citation>
    <scope>NUCLEOTIDE SEQUENCE</scope>
    <source>
        <strain evidence="1">KU_202001</strain>
    </source>
</reference>
<evidence type="ECO:0000313" key="1">
    <source>
        <dbReference type="EMBL" id="KAI4807701.1"/>
    </source>
</evidence>
<dbReference type="Proteomes" id="UP001057452">
    <property type="component" value="Chromosome 19"/>
</dbReference>